<gene>
    <name evidence="2" type="ORF">SJI18_21645</name>
</gene>
<evidence type="ECO:0000313" key="3">
    <source>
        <dbReference type="Proteomes" id="UP001498469"/>
    </source>
</evidence>
<dbReference type="InterPro" id="IPR001387">
    <property type="entry name" value="Cro/C1-type_HTH"/>
</dbReference>
<accession>A0ABU7UU04</accession>
<organism evidence="2 3">
    <name type="scientific">Clostridium frigoriphilum</name>
    <dbReference type="NCBI Taxonomy" id="443253"/>
    <lineage>
        <taxon>Bacteria</taxon>
        <taxon>Bacillati</taxon>
        <taxon>Bacillota</taxon>
        <taxon>Clostridia</taxon>
        <taxon>Eubacteriales</taxon>
        <taxon>Clostridiaceae</taxon>
        <taxon>Clostridium</taxon>
    </lineage>
</organism>
<evidence type="ECO:0000313" key="2">
    <source>
        <dbReference type="EMBL" id="MEF2114896.1"/>
    </source>
</evidence>
<dbReference type="RefSeq" id="WP_216247901.1">
    <property type="nucleotide sequence ID" value="NZ_JAZHFS010000033.1"/>
</dbReference>
<dbReference type="CDD" id="cd00093">
    <property type="entry name" value="HTH_XRE"/>
    <property type="match status" value="1"/>
</dbReference>
<sequence length="211" mass="24634">MIGLEFALETHKITSTQLSNKLGITKQNISMWISGERKIPKKYLTTLENLLFVKRDKLQTNLSDIDKLKIMSTIYNRIGVRDDNEEMIYAAADLYAHVDILEVKEKVDMLFEDYCYDFVDGSTVLDILENIELIISLKKIDSSTLADMLSPILYNMKSKTKDDPYIKSFTDRDIPDYQVNFEKRLLNLISSYEIAKEKYEREENPSIYKDE</sequence>
<comment type="caution">
    <text evidence="2">The sequence shown here is derived from an EMBL/GenBank/DDBJ whole genome shotgun (WGS) entry which is preliminary data.</text>
</comment>
<dbReference type="PROSITE" id="PS50943">
    <property type="entry name" value="HTH_CROC1"/>
    <property type="match status" value="1"/>
</dbReference>
<feature type="domain" description="HTH cro/C1-type" evidence="1">
    <location>
        <begin position="4"/>
        <end position="58"/>
    </location>
</feature>
<dbReference type="Proteomes" id="UP001498469">
    <property type="component" value="Unassembled WGS sequence"/>
</dbReference>
<keyword evidence="3" id="KW-1185">Reference proteome</keyword>
<evidence type="ECO:0000259" key="1">
    <source>
        <dbReference type="PROSITE" id="PS50943"/>
    </source>
</evidence>
<dbReference type="EMBL" id="JAZHFS010000033">
    <property type="protein sequence ID" value="MEF2114896.1"/>
    <property type="molecule type" value="Genomic_DNA"/>
</dbReference>
<protein>
    <submittedName>
        <fullName evidence="2">Helix-turn-helix transcriptional regulator</fullName>
    </submittedName>
</protein>
<name>A0ABU7UU04_9CLOT</name>
<reference evidence="2 3" key="1">
    <citation type="submission" date="2023-11" db="EMBL/GenBank/DDBJ databases">
        <title>Draft genome sequence of a psychrophilic Clostridium strain from permafrost water brine.</title>
        <authorList>
            <person name="Shcherbakova V.A."/>
            <person name="Trubitsyn V.E."/>
            <person name="Zakharyuk A.G."/>
        </authorList>
    </citation>
    <scope>NUCLEOTIDE SEQUENCE [LARGE SCALE GENOMIC DNA]</scope>
    <source>
        <strain evidence="2 3">14F</strain>
    </source>
</reference>
<dbReference type="Pfam" id="PF01381">
    <property type="entry name" value="HTH_3"/>
    <property type="match status" value="1"/>
</dbReference>
<proteinExistence type="predicted"/>